<comment type="similarity">
    <text evidence="2">Belongs to the peptidase S1 family. CLIP subfamily.</text>
</comment>
<reference evidence="6" key="3">
    <citation type="submission" date="2015-06" db="UniProtKB">
        <authorList>
            <consortium name="EnsemblMetazoa"/>
        </authorList>
    </citation>
    <scope>IDENTIFICATION</scope>
</reference>
<dbReference type="InterPro" id="IPR001314">
    <property type="entry name" value="Peptidase_S1A"/>
</dbReference>
<keyword evidence="1" id="KW-1015">Disulfide bond</keyword>
<dbReference type="InterPro" id="IPR033116">
    <property type="entry name" value="TRYPSIN_SER"/>
</dbReference>
<dbReference type="SUPFAM" id="SSF50494">
    <property type="entry name" value="Trypsin-like serine proteases"/>
    <property type="match status" value="1"/>
</dbReference>
<dbReference type="STRING" id="283909.R7VMF5"/>
<dbReference type="InterPro" id="IPR043504">
    <property type="entry name" value="Peptidase_S1_PA_chymotrypsin"/>
</dbReference>
<evidence type="ECO:0000256" key="3">
    <source>
        <dbReference type="RuleBase" id="RU363034"/>
    </source>
</evidence>
<dbReference type="EMBL" id="KB291799">
    <property type="protein sequence ID" value="ELU18750.1"/>
    <property type="molecule type" value="Genomic_DNA"/>
</dbReference>
<dbReference type="PROSITE" id="PS50240">
    <property type="entry name" value="TRYPSIN_DOM"/>
    <property type="match status" value="1"/>
</dbReference>
<dbReference type="OrthoDB" id="10059102at2759"/>
<dbReference type="EnsemblMetazoa" id="CapteT147240">
    <property type="protein sequence ID" value="CapteP147240"/>
    <property type="gene ID" value="CapteG147240"/>
</dbReference>
<dbReference type="EMBL" id="AMQN01000514">
    <property type="status" value="NOT_ANNOTATED_CDS"/>
    <property type="molecule type" value="Genomic_DNA"/>
</dbReference>
<proteinExistence type="inferred from homology"/>
<reference evidence="7" key="1">
    <citation type="submission" date="2012-12" db="EMBL/GenBank/DDBJ databases">
        <authorList>
            <person name="Hellsten U."/>
            <person name="Grimwood J."/>
            <person name="Chapman J.A."/>
            <person name="Shapiro H."/>
            <person name="Aerts A."/>
            <person name="Otillar R.P."/>
            <person name="Terry A.Y."/>
            <person name="Boore J.L."/>
            <person name="Simakov O."/>
            <person name="Marletaz F."/>
            <person name="Cho S.-J."/>
            <person name="Edsinger-Gonzales E."/>
            <person name="Havlak P."/>
            <person name="Kuo D.-H."/>
            <person name="Larsson T."/>
            <person name="Lv J."/>
            <person name="Arendt D."/>
            <person name="Savage R."/>
            <person name="Osoegawa K."/>
            <person name="de Jong P."/>
            <person name="Lindberg D.R."/>
            <person name="Seaver E.C."/>
            <person name="Weisblat D.A."/>
            <person name="Putnam N.H."/>
            <person name="Grigoriev I.V."/>
            <person name="Rokhsar D.S."/>
        </authorList>
    </citation>
    <scope>NUCLEOTIDE SEQUENCE</scope>
    <source>
        <strain evidence="7">I ESC-2004</strain>
    </source>
</reference>
<evidence type="ECO:0000313" key="5">
    <source>
        <dbReference type="EMBL" id="ELU18750.1"/>
    </source>
</evidence>
<evidence type="ECO:0000313" key="7">
    <source>
        <dbReference type="Proteomes" id="UP000014760"/>
    </source>
</evidence>
<dbReference type="Pfam" id="PF00089">
    <property type="entry name" value="Trypsin"/>
    <property type="match status" value="1"/>
</dbReference>
<dbReference type="GO" id="GO:0006508">
    <property type="term" value="P:proteolysis"/>
    <property type="evidence" value="ECO:0007669"/>
    <property type="project" value="UniProtKB-KW"/>
</dbReference>
<dbReference type="Gene3D" id="2.40.10.10">
    <property type="entry name" value="Trypsin-like serine proteases"/>
    <property type="match status" value="3"/>
</dbReference>
<dbReference type="PANTHER" id="PTHR24252">
    <property type="entry name" value="ACROSIN-RELATED"/>
    <property type="match status" value="1"/>
</dbReference>
<dbReference type="PROSITE" id="PS00134">
    <property type="entry name" value="TRYPSIN_HIS"/>
    <property type="match status" value="1"/>
</dbReference>
<dbReference type="AlphaFoldDB" id="R7VMF5"/>
<dbReference type="SMART" id="SM00020">
    <property type="entry name" value="Tryp_SPc"/>
    <property type="match status" value="1"/>
</dbReference>
<dbReference type="InterPro" id="IPR001254">
    <property type="entry name" value="Trypsin_dom"/>
</dbReference>
<dbReference type="Proteomes" id="UP000014760">
    <property type="component" value="Unassembled WGS sequence"/>
</dbReference>
<dbReference type="InterPro" id="IPR018114">
    <property type="entry name" value="TRYPSIN_HIS"/>
</dbReference>
<keyword evidence="3" id="KW-0378">Hydrolase</keyword>
<dbReference type="HOGENOM" id="CLU_006842_0_4_1"/>
<keyword evidence="3" id="KW-0645">Protease</keyword>
<name>R7VMF5_CAPTE</name>
<dbReference type="CDD" id="cd00190">
    <property type="entry name" value="Tryp_SPc"/>
    <property type="match status" value="1"/>
</dbReference>
<dbReference type="OMA" id="WGYRTED"/>
<evidence type="ECO:0000256" key="1">
    <source>
        <dbReference type="ARBA" id="ARBA00023157"/>
    </source>
</evidence>
<dbReference type="GO" id="GO:0004252">
    <property type="term" value="F:serine-type endopeptidase activity"/>
    <property type="evidence" value="ECO:0007669"/>
    <property type="project" value="InterPro"/>
</dbReference>
<dbReference type="PROSITE" id="PS00135">
    <property type="entry name" value="TRYPSIN_SER"/>
    <property type="match status" value="1"/>
</dbReference>
<dbReference type="FunFam" id="2.40.10.10:FF:000002">
    <property type="entry name" value="Transmembrane protease serine"/>
    <property type="match status" value="1"/>
</dbReference>
<sequence>RVVGGQPSSSDGQWPWMVSLQLGDEGKSRKQHICGGTLIAPSWVLTAAHCIAVMHDFVYGNITRDYKRWNRAEFLNQITVEMADYYIRDAALLKLKSVIPTTDHVNTLCSPESGHQFTPGTECIISGWGKTVSGFPNRPHFARVPLLAHSDCQQKYSHLNITSDMLCAGPEDGTRDACVGDSGGPLICEDPQGSDRWFQVGVASWNIGCGVPGYPGVYAKVSAFESWIENVTNHVSS</sequence>
<reference evidence="5 7" key="2">
    <citation type="journal article" date="2013" name="Nature">
        <title>Insights into bilaterian evolution from three spiralian genomes.</title>
        <authorList>
            <person name="Simakov O."/>
            <person name="Marletaz F."/>
            <person name="Cho S.J."/>
            <person name="Edsinger-Gonzales E."/>
            <person name="Havlak P."/>
            <person name="Hellsten U."/>
            <person name="Kuo D.H."/>
            <person name="Larsson T."/>
            <person name="Lv J."/>
            <person name="Arendt D."/>
            <person name="Savage R."/>
            <person name="Osoegawa K."/>
            <person name="de Jong P."/>
            <person name="Grimwood J."/>
            <person name="Chapman J.A."/>
            <person name="Shapiro H."/>
            <person name="Aerts A."/>
            <person name="Otillar R.P."/>
            <person name="Terry A.Y."/>
            <person name="Boore J.L."/>
            <person name="Grigoriev I.V."/>
            <person name="Lindberg D.R."/>
            <person name="Seaver E.C."/>
            <person name="Weisblat D.A."/>
            <person name="Putnam N.H."/>
            <person name="Rokhsar D.S."/>
        </authorList>
    </citation>
    <scope>NUCLEOTIDE SEQUENCE</scope>
    <source>
        <strain evidence="5 7">I ESC-2004</strain>
    </source>
</reference>
<organism evidence="5">
    <name type="scientific">Capitella teleta</name>
    <name type="common">Polychaete worm</name>
    <dbReference type="NCBI Taxonomy" id="283909"/>
    <lineage>
        <taxon>Eukaryota</taxon>
        <taxon>Metazoa</taxon>
        <taxon>Spiralia</taxon>
        <taxon>Lophotrochozoa</taxon>
        <taxon>Annelida</taxon>
        <taxon>Polychaeta</taxon>
        <taxon>Sedentaria</taxon>
        <taxon>Scolecida</taxon>
        <taxon>Capitellidae</taxon>
        <taxon>Capitella</taxon>
    </lineage>
</organism>
<keyword evidence="7" id="KW-1185">Reference proteome</keyword>
<dbReference type="InterPro" id="IPR009003">
    <property type="entry name" value="Peptidase_S1_PA"/>
</dbReference>
<keyword evidence="3" id="KW-0720">Serine protease</keyword>
<evidence type="ECO:0000313" key="6">
    <source>
        <dbReference type="EnsemblMetazoa" id="CapteP147240"/>
    </source>
</evidence>
<accession>R7VMF5</accession>
<evidence type="ECO:0000256" key="2">
    <source>
        <dbReference type="ARBA" id="ARBA00024195"/>
    </source>
</evidence>
<gene>
    <name evidence="5" type="ORF">CAPTEDRAFT_147240</name>
</gene>
<dbReference type="MEROPS" id="S01.233"/>
<dbReference type="PRINTS" id="PR00722">
    <property type="entry name" value="CHYMOTRYPSIN"/>
</dbReference>
<dbReference type="PANTHER" id="PTHR24252:SF7">
    <property type="entry name" value="HYALIN"/>
    <property type="match status" value="1"/>
</dbReference>
<protein>
    <recommendedName>
        <fullName evidence="4">Peptidase S1 domain-containing protein</fullName>
    </recommendedName>
</protein>
<feature type="domain" description="Peptidase S1" evidence="4">
    <location>
        <begin position="2"/>
        <end position="233"/>
    </location>
</feature>
<evidence type="ECO:0000259" key="4">
    <source>
        <dbReference type="PROSITE" id="PS50240"/>
    </source>
</evidence>
<feature type="non-terminal residue" evidence="5">
    <location>
        <position position="1"/>
    </location>
</feature>